<evidence type="ECO:0000256" key="1">
    <source>
        <dbReference type="SAM" id="MobiDB-lite"/>
    </source>
</evidence>
<protein>
    <submittedName>
        <fullName evidence="3">Uncharacterized protein LOC109007277 isoform X2</fullName>
    </submittedName>
</protein>
<feature type="compositionally biased region" description="Basic residues" evidence="1">
    <location>
        <begin position="245"/>
        <end position="258"/>
    </location>
</feature>
<dbReference type="OrthoDB" id="1899410at2759"/>
<feature type="compositionally biased region" description="Basic and acidic residues" evidence="1">
    <location>
        <begin position="185"/>
        <end position="204"/>
    </location>
</feature>
<dbReference type="Proteomes" id="UP000235220">
    <property type="component" value="Chromosome 7"/>
</dbReference>
<feature type="region of interest" description="Disordered" evidence="1">
    <location>
        <begin position="151"/>
        <end position="215"/>
    </location>
</feature>
<sequence length="270" mass="31039">MGEILYDLEQALRSKKEKIRPEEENFFRACKSDASRFFRFNALAAGCLTFSGRLNLLSQISLSGGAAALFGLWRFGRHLDSCVDRVLAHTGDRMQFELANIILTKYRHDPWRMQLISKHFFPEEVFDDTNPDQPKLLWRYRTLFNDVIRGQSAHESDSPSYSKSDSNSNNHGDSHKNHTNSYNRMHSDPRNDSDGKRTNSESKEVPGNPGIDLMDNPFDCVFGNLALREEVRLPNTSSIPPGTHTRGHKRSNRRRRMRHQDVPINPQHMG</sequence>
<dbReference type="AlphaFoldDB" id="A0A2I4GEV5"/>
<proteinExistence type="predicted"/>
<dbReference type="PANTHER" id="PTHR35986">
    <property type="entry name" value="EXPRESSED PROTEIN"/>
    <property type="match status" value="1"/>
</dbReference>
<dbReference type="RefSeq" id="XP_018842432.1">
    <property type="nucleotide sequence ID" value="XM_018986887.2"/>
</dbReference>
<organism evidence="2 3">
    <name type="scientific">Juglans regia</name>
    <name type="common">English walnut</name>
    <dbReference type="NCBI Taxonomy" id="51240"/>
    <lineage>
        <taxon>Eukaryota</taxon>
        <taxon>Viridiplantae</taxon>
        <taxon>Streptophyta</taxon>
        <taxon>Embryophyta</taxon>
        <taxon>Tracheophyta</taxon>
        <taxon>Spermatophyta</taxon>
        <taxon>Magnoliopsida</taxon>
        <taxon>eudicotyledons</taxon>
        <taxon>Gunneridae</taxon>
        <taxon>Pentapetalae</taxon>
        <taxon>rosids</taxon>
        <taxon>fabids</taxon>
        <taxon>Fagales</taxon>
        <taxon>Juglandaceae</taxon>
        <taxon>Juglans</taxon>
    </lineage>
</organism>
<evidence type="ECO:0000313" key="2">
    <source>
        <dbReference type="Proteomes" id="UP000235220"/>
    </source>
</evidence>
<name>A0A2I4GEV5_JUGRE</name>
<dbReference type="GeneID" id="109007277"/>
<evidence type="ECO:0000313" key="3">
    <source>
        <dbReference type="RefSeq" id="XP_018842432.1"/>
    </source>
</evidence>
<feature type="region of interest" description="Disordered" evidence="1">
    <location>
        <begin position="232"/>
        <end position="270"/>
    </location>
</feature>
<dbReference type="FunCoup" id="A0A2I4GEV5">
    <property type="interactions" value="2448"/>
</dbReference>
<accession>A0A2I4GEV5</accession>
<dbReference type="PANTHER" id="PTHR35986:SF1">
    <property type="entry name" value="OS10G0430800 PROTEIN"/>
    <property type="match status" value="1"/>
</dbReference>
<dbReference type="Gramene" id="Jr07_21120_p1">
    <property type="protein sequence ID" value="cds.Jr07_21120_p1"/>
    <property type="gene ID" value="Jr07_21120"/>
</dbReference>
<feature type="compositionally biased region" description="Low complexity" evidence="1">
    <location>
        <begin position="158"/>
        <end position="171"/>
    </location>
</feature>
<keyword evidence="2" id="KW-1185">Reference proteome</keyword>
<reference evidence="3" key="1">
    <citation type="submission" date="2025-08" db="UniProtKB">
        <authorList>
            <consortium name="RefSeq"/>
        </authorList>
    </citation>
    <scope>IDENTIFICATION</scope>
    <source>
        <tissue evidence="3">Leaves</tissue>
    </source>
</reference>
<gene>
    <name evidence="3" type="primary">LOC109007277</name>
</gene>